<evidence type="ECO:0000256" key="6">
    <source>
        <dbReference type="SAM" id="SignalP"/>
    </source>
</evidence>
<evidence type="ECO:0000313" key="8">
    <source>
        <dbReference type="Proteomes" id="UP000265000"/>
    </source>
</evidence>
<dbReference type="GO" id="GO:0042742">
    <property type="term" value="P:defense response to bacterium"/>
    <property type="evidence" value="ECO:0007669"/>
    <property type="project" value="UniProtKB-KW"/>
</dbReference>
<comment type="subcellular location">
    <subcellularLocation>
        <location evidence="1">Secreted</location>
    </subcellularLocation>
</comment>
<evidence type="ECO:0000256" key="1">
    <source>
        <dbReference type="ARBA" id="ARBA00004613"/>
    </source>
</evidence>
<keyword evidence="4" id="KW-0929">Antimicrobial</keyword>
<dbReference type="AlphaFoldDB" id="A0A3Q2QNZ8"/>
<evidence type="ECO:0000256" key="4">
    <source>
        <dbReference type="ARBA" id="ARBA00022529"/>
    </source>
</evidence>
<accession>A0A3Q2QNZ8</accession>
<reference evidence="7" key="1">
    <citation type="submission" date="2025-08" db="UniProtKB">
        <authorList>
            <consortium name="Ensembl"/>
        </authorList>
    </citation>
    <scope>IDENTIFICATION</scope>
</reference>
<dbReference type="InterPro" id="IPR012515">
    <property type="entry name" value="Antimicrobial12"/>
</dbReference>
<comment type="similarity">
    <text evidence="2">Belongs to the pleurocidin family.</text>
</comment>
<feature type="signal peptide" evidence="6">
    <location>
        <begin position="1"/>
        <end position="22"/>
    </location>
</feature>
<dbReference type="GeneTree" id="ENSGT01110000267389"/>
<keyword evidence="8" id="KW-1185">Reference proteome</keyword>
<sequence length="80" mass="9057">MRCVAIFLVLSLVVLMAEPGDCFFRSLWRGAKAVFRGLALHLPCHCFILRIIFQDKSTMNPVASWVKSSADEETVENLKE</sequence>
<evidence type="ECO:0000256" key="2">
    <source>
        <dbReference type="ARBA" id="ARBA00007419"/>
    </source>
</evidence>
<evidence type="ECO:0000313" key="7">
    <source>
        <dbReference type="Ensembl" id="ENSFHEP00000029311.1"/>
    </source>
</evidence>
<keyword evidence="3" id="KW-0964">Secreted</keyword>
<evidence type="ECO:0000256" key="3">
    <source>
        <dbReference type="ARBA" id="ARBA00022525"/>
    </source>
</evidence>
<evidence type="ECO:0000256" key="5">
    <source>
        <dbReference type="ARBA" id="ARBA00023022"/>
    </source>
</evidence>
<dbReference type="GO" id="GO:0005576">
    <property type="term" value="C:extracellular region"/>
    <property type="evidence" value="ECO:0007669"/>
    <property type="project" value="UniProtKB-SubCell"/>
</dbReference>
<protein>
    <submittedName>
        <fullName evidence="7">Uncharacterized protein</fullName>
    </submittedName>
</protein>
<feature type="chain" id="PRO_5018784002" evidence="6">
    <location>
        <begin position="23"/>
        <end position="80"/>
    </location>
</feature>
<reference evidence="7" key="2">
    <citation type="submission" date="2025-09" db="UniProtKB">
        <authorList>
            <consortium name="Ensembl"/>
        </authorList>
    </citation>
    <scope>IDENTIFICATION</scope>
</reference>
<keyword evidence="6" id="KW-0732">Signal</keyword>
<name>A0A3Q2QNZ8_FUNHE</name>
<organism evidence="7 8">
    <name type="scientific">Fundulus heteroclitus</name>
    <name type="common">Killifish</name>
    <name type="synonym">Mummichog</name>
    <dbReference type="NCBI Taxonomy" id="8078"/>
    <lineage>
        <taxon>Eukaryota</taxon>
        <taxon>Metazoa</taxon>
        <taxon>Chordata</taxon>
        <taxon>Craniata</taxon>
        <taxon>Vertebrata</taxon>
        <taxon>Euteleostomi</taxon>
        <taxon>Actinopterygii</taxon>
        <taxon>Neopterygii</taxon>
        <taxon>Teleostei</taxon>
        <taxon>Neoteleostei</taxon>
        <taxon>Acanthomorphata</taxon>
        <taxon>Ovalentaria</taxon>
        <taxon>Atherinomorphae</taxon>
        <taxon>Cyprinodontiformes</taxon>
        <taxon>Fundulidae</taxon>
        <taxon>Fundulus</taxon>
    </lineage>
</organism>
<dbReference type="Pfam" id="PF08107">
    <property type="entry name" value="Antimicrobial12"/>
    <property type="match status" value="1"/>
</dbReference>
<dbReference type="Ensembl" id="ENSFHET00000019715.1">
    <property type="protein sequence ID" value="ENSFHEP00000029311.1"/>
    <property type="gene ID" value="ENSFHEG00000013940.1"/>
</dbReference>
<dbReference type="Proteomes" id="UP000265000">
    <property type="component" value="Unplaced"/>
</dbReference>
<proteinExistence type="inferred from homology"/>
<keyword evidence="5" id="KW-0044">Antibiotic</keyword>